<dbReference type="AlphaFoldDB" id="A0AAW2EDK4"/>
<sequence>MRTEGKKYPEAAVNPNPLSLLATKKKEEKKKTTRGSALINSRIHVLCSREQFRRRKSSLRNSTSLQLQRETLTPFREDDVFSRCNFAPRGKKLFHRRIFFFLT</sequence>
<name>A0AAW2EDK4_9HYME</name>
<comment type="caution">
    <text evidence="2">The sequence shown here is derived from an EMBL/GenBank/DDBJ whole genome shotgun (WGS) entry which is preliminary data.</text>
</comment>
<feature type="region of interest" description="Disordered" evidence="1">
    <location>
        <begin position="1"/>
        <end position="36"/>
    </location>
</feature>
<accession>A0AAW2EDK4</accession>
<evidence type="ECO:0000313" key="3">
    <source>
        <dbReference type="Proteomes" id="UP001430953"/>
    </source>
</evidence>
<evidence type="ECO:0000313" key="2">
    <source>
        <dbReference type="EMBL" id="KAL0099717.1"/>
    </source>
</evidence>
<organism evidence="2 3">
    <name type="scientific">Cardiocondyla obscurior</name>
    <dbReference type="NCBI Taxonomy" id="286306"/>
    <lineage>
        <taxon>Eukaryota</taxon>
        <taxon>Metazoa</taxon>
        <taxon>Ecdysozoa</taxon>
        <taxon>Arthropoda</taxon>
        <taxon>Hexapoda</taxon>
        <taxon>Insecta</taxon>
        <taxon>Pterygota</taxon>
        <taxon>Neoptera</taxon>
        <taxon>Endopterygota</taxon>
        <taxon>Hymenoptera</taxon>
        <taxon>Apocrita</taxon>
        <taxon>Aculeata</taxon>
        <taxon>Formicoidea</taxon>
        <taxon>Formicidae</taxon>
        <taxon>Myrmicinae</taxon>
        <taxon>Cardiocondyla</taxon>
    </lineage>
</organism>
<evidence type="ECO:0000256" key="1">
    <source>
        <dbReference type="SAM" id="MobiDB-lite"/>
    </source>
</evidence>
<protein>
    <submittedName>
        <fullName evidence="2">Uncharacterized protein</fullName>
    </submittedName>
</protein>
<reference evidence="2 3" key="1">
    <citation type="submission" date="2023-03" db="EMBL/GenBank/DDBJ databases">
        <title>High recombination rates correlate with genetic variation in Cardiocondyla obscurior ants.</title>
        <authorList>
            <person name="Errbii M."/>
        </authorList>
    </citation>
    <scope>NUCLEOTIDE SEQUENCE [LARGE SCALE GENOMIC DNA]</scope>
    <source>
        <strain evidence="2">Alpha-2009</strain>
        <tissue evidence="2">Whole body</tissue>
    </source>
</reference>
<dbReference type="EMBL" id="JADYXP020000027">
    <property type="protein sequence ID" value="KAL0099717.1"/>
    <property type="molecule type" value="Genomic_DNA"/>
</dbReference>
<gene>
    <name evidence="2" type="ORF">PUN28_019847</name>
</gene>
<keyword evidence="3" id="KW-1185">Reference proteome</keyword>
<proteinExistence type="predicted"/>
<dbReference type="Proteomes" id="UP001430953">
    <property type="component" value="Unassembled WGS sequence"/>
</dbReference>